<evidence type="ECO:0000256" key="1">
    <source>
        <dbReference type="SAM" id="Phobius"/>
    </source>
</evidence>
<evidence type="ECO:0000313" key="2">
    <source>
        <dbReference type="EMBL" id="KAF9471720.1"/>
    </source>
</evidence>
<dbReference type="Proteomes" id="UP000807469">
    <property type="component" value="Unassembled WGS sequence"/>
</dbReference>
<protein>
    <submittedName>
        <fullName evidence="2">Uncharacterized protein</fullName>
    </submittedName>
</protein>
<gene>
    <name evidence="2" type="ORF">BDN70DRAFT_547313</name>
</gene>
<keyword evidence="1" id="KW-0812">Transmembrane</keyword>
<keyword evidence="1" id="KW-0472">Membrane</keyword>
<reference evidence="2" key="1">
    <citation type="submission" date="2020-11" db="EMBL/GenBank/DDBJ databases">
        <authorList>
            <consortium name="DOE Joint Genome Institute"/>
            <person name="Ahrendt S."/>
            <person name="Riley R."/>
            <person name="Andreopoulos W."/>
            <person name="Labutti K."/>
            <person name="Pangilinan J."/>
            <person name="Ruiz-Duenas F.J."/>
            <person name="Barrasa J.M."/>
            <person name="Sanchez-Garcia M."/>
            <person name="Camarero S."/>
            <person name="Miyauchi S."/>
            <person name="Serrano A."/>
            <person name="Linde D."/>
            <person name="Babiker R."/>
            <person name="Drula E."/>
            <person name="Ayuso-Fernandez I."/>
            <person name="Pacheco R."/>
            <person name="Padilla G."/>
            <person name="Ferreira P."/>
            <person name="Barriuso J."/>
            <person name="Kellner H."/>
            <person name="Castanera R."/>
            <person name="Alfaro M."/>
            <person name="Ramirez L."/>
            <person name="Pisabarro A.G."/>
            <person name="Kuo A."/>
            <person name="Tritt A."/>
            <person name="Lipzen A."/>
            <person name="He G."/>
            <person name="Yan M."/>
            <person name="Ng V."/>
            <person name="Cullen D."/>
            <person name="Martin F."/>
            <person name="Rosso M.-N."/>
            <person name="Henrissat B."/>
            <person name="Hibbett D."/>
            <person name="Martinez A.T."/>
            <person name="Grigoriev I.V."/>
        </authorList>
    </citation>
    <scope>NUCLEOTIDE SEQUENCE</scope>
    <source>
        <strain evidence="2">CIRM-BRFM 674</strain>
    </source>
</reference>
<dbReference type="AlphaFoldDB" id="A0A9P5YN89"/>
<accession>A0A9P5YN89</accession>
<organism evidence="2 3">
    <name type="scientific">Pholiota conissans</name>
    <dbReference type="NCBI Taxonomy" id="109636"/>
    <lineage>
        <taxon>Eukaryota</taxon>
        <taxon>Fungi</taxon>
        <taxon>Dikarya</taxon>
        <taxon>Basidiomycota</taxon>
        <taxon>Agaricomycotina</taxon>
        <taxon>Agaricomycetes</taxon>
        <taxon>Agaricomycetidae</taxon>
        <taxon>Agaricales</taxon>
        <taxon>Agaricineae</taxon>
        <taxon>Strophariaceae</taxon>
        <taxon>Pholiota</taxon>
    </lineage>
</organism>
<evidence type="ECO:0000313" key="3">
    <source>
        <dbReference type="Proteomes" id="UP000807469"/>
    </source>
</evidence>
<feature type="transmembrane region" description="Helical" evidence="1">
    <location>
        <begin position="93"/>
        <end position="113"/>
    </location>
</feature>
<comment type="caution">
    <text evidence="2">The sequence shown here is derived from an EMBL/GenBank/DDBJ whole genome shotgun (WGS) entry which is preliminary data.</text>
</comment>
<proteinExistence type="predicted"/>
<keyword evidence="1" id="KW-1133">Transmembrane helix</keyword>
<sequence>MNNLSSFLPSQSLDGVRVVDAQQKTRSVYPGQHQKRARLAAGLASHHDEMLLGYSSMHLRRRASQASASESEEHACVRAEVIHEFSQLNTLPALPGLIHVLALTTLSVLKTLMMRVIAFRIAMMPALHG</sequence>
<keyword evidence="3" id="KW-1185">Reference proteome</keyword>
<dbReference type="EMBL" id="MU155634">
    <property type="protein sequence ID" value="KAF9471720.1"/>
    <property type="molecule type" value="Genomic_DNA"/>
</dbReference>
<name>A0A9P5YN89_9AGAR</name>